<dbReference type="GO" id="GO:0051087">
    <property type="term" value="F:protein-folding chaperone binding"/>
    <property type="evidence" value="ECO:0007669"/>
    <property type="project" value="TreeGrafter"/>
</dbReference>
<evidence type="ECO:0000313" key="5">
    <source>
        <dbReference type="Proteomes" id="UP001443914"/>
    </source>
</evidence>
<evidence type="ECO:0000259" key="3">
    <source>
        <dbReference type="Pfam" id="PF01556"/>
    </source>
</evidence>
<dbReference type="Proteomes" id="UP001443914">
    <property type="component" value="Unassembled WGS sequence"/>
</dbReference>
<feature type="domain" description="Chaperone DnaJ C-terminal" evidence="3">
    <location>
        <begin position="64"/>
        <end position="222"/>
    </location>
</feature>
<feature type="compositionally biased region" description="Polar residues" evidence="2">
    <location>
        <begin position="38"/>
        <end position="56"/>
    </location>
</feature>
<keyword evidence="5" id="KW-1185">Reference proteome</keyword>
<gene>
    <name evidence="4" type="ORF">RND81_02G180200</name>
</gene>
<dbReference type="GO" id="GO:0005829">
    <property type="term" value="C:cytosol"/>
    <property type="evidence" value="ECO:0007669"/>
    <property type="project" value="TreeGrafter"/>
</dbReference>
<dbReference type="GO" id="GO:0006457">
    <property type="term" value="P:protein folding"/>
    <property type="evidence" value="ECO:0007669"/>
    <property type="project" value="InterPro"/>
</dbReference>
<dbReference type="EMBL" id="JBDFQZ010000002">
    <property type="protein sequence ID" value="KAK9750210.1"/>
    <property type="molecule type" value="Genomic_DNA"/>
</dbReference>
<dbReference type="GO" id="GO:0051082">
    <property type="term" value="F:unfolded protein binding"/>
    <property type="evidence" value="ECO:0007669"/>
    <property type="project" value="InterPro"/>
</dbReference>
<dbReference type="AlphaFoldDB" id="A0AAW1MUD9"/>
<dbReference type="EMBL" id="JBDFQZ010000002">
    <property type="protein sequence ID" value="KAK9750209.1"/>
    <property type="molecule type" value="Genomic_DNA"/>
</dbReference>
<keyword evidence="1" id="KW-0143">Chaperone</keyword>
<dbReference type="PANTHER" id="PTHR24078">
    <property type="entry name" value="DNAJ HOMOLOG SUBFAMILY C MEMBER"/>
    <property type="match status" value="1"/>
</dbReference>
<protein>
    <recommendedName>
        <fullName evidence="3">Chaperone DnaJ C-terminal domain-containing protein</fullName>
    </recommendedName>
</protein>
<dbReference type="InterPro" id="IPR008971">
    <property type="entry name" value="HSP40/DnaJ_pept-bd"/>
</dbReference>
<feature type="region of interest" description="Disordered" evidence="2">
    <location>
        <begin position="28"/>
        <end position="63"/>
    </location>
</feature>
<comment type="caution">
    <text evidence="4">The sequence shown here is derived from an EMBL/GenBank/DDBJ whole genome shotgun (WGS) entry which is preliminary data.</text>
</comment>
<evidence type="ECO:0000313" key="4">
    <source>
        <dbReference type="EMBL" id="KAK9750210.1"/>
    </source>
</evidence>
<proteinExistence type="predicted"/>
<dbReference type="SUPFAM" id="SSF49493">
    <property type="entry name" value="HSP40/DnaJ peptide-binding domain"/>
    <property type="match status" value="2"/>
</dbReference>
<organism evidence="4 5">
    <name type="scientific">Saponaria officinalis</name>
    <name type="common">Common soapwort</name>
    <name type="synonym">Lychnis saponaria</name>
    <dbReference type="NCBI Taxonomy" id="3572"/>
    <lineage>
        <taxon>Eukaryota</taxon>
        <taxon>Viridiplantae</taxon>
        <taxon>Streptophyta</taxon>
        <taxon>Embryophyta</taxon>
        <taxon>Tracheophyta</taxon>
        <taxon>Spermatophyta</taxon>
        <taxon>Magnoliopsida</taxon>
        <taxon>eudicotyledons</taxon>
        <taxon>Gunneridae</taxon>
        <taxon>Pentapetalae</taxon>
        <taxon>Caryophyllales</taxon>
        <taxon>Caryophyllaceae</taxon>
        <taxon>Caryophylleae</taxon>
        <taxon>Saponaria</taxon>
    </lineage>
</organism>
<dbReference type="InterPro" id="IPR051339">
    <property type="entry name" value="DnaJ_subfamily_B"/>
</dbReference>
<name>A0AAW1MUD9_SAPOF</name>
<dbReference type="Pfam" id="PF01556">
    <property type="entry name" value="DnaJ_C"/>
    <property type="match status" value="1"/>
</dbReference>
<dbReference type="InterPro" id="IPR002939">
    <property type="entry name" value="DnaJ_C"/>
</dbReference>
<dbReference type="CDD" id="cd10747">
    <property type="entry name" value="DnaJ_C"/>
    <property type="match status" value="1"/>
</dbReference>
<reference evidence="4 5" key="1">
    <citation type="submission" date="2024-03" db="EMBL/GenBank/DDBJ databases">
        <title>WGS assembly of Saponaria officinalis var. Norfolk2.</title>
        <authorList>
            <person name="Jenkins J."/>
            <person name="Shu S."/>
            <person name="Grimwood J."/>
            <person name="Barry K."/>
            <person name="Goodstein D."/>
            <person name="Schmutz J."/>
            <person name="Leebens-Mack J."/>
            <person name="Osbourn A."/>
        </authorList>
    </citation>
    <scope>NUCLEOTIDE SEQUENCE [LARGE SCALE GENOMIC DNA]</scope>
    <source>
        <strain evidence="5">cv. Norfolk2</strain>
        <strain evidence="4">JIC</strain>
        <tissue evidence="4">Leaf</tissue>
    </source>
</reference>
<accession>A0AAW1MUD9</accession>
<dbReference type="FunFam" id="2.60.260.20:FF:000006">
    <property type="entry name" value="DnaJ subfamily B member 13"/>
    <property type="match status" value="1"/>
</dbReference>
<dbReference type="Gene3D" id="2.60.260.20">
    <property type="entry name" value="Urease metallochaperone UreE, N-terminal domain"/>
    <property type="match status" value="2"/>
</dbReference>
<evidence type="ECO:0000256" key="2">
    <source>
        <dbReference type="SAM" id="MobiDB-lite"/>
    </source>
</evidence>
<sequence length="241" mass="26861">MSRRAASTSSPIEISNVTLANLMSENNVDRTPKVNGGLSKSTSRRSTTPIIFSQTTPRKKPQPIEKKLECSLEELCFGAIKKINITRDVISNQGVIIQEEESLQINIKPGWKKGTTIIFEGKGDEKPGHMPADIVFIIDEKRHPMFKRVGDNLELGVEVPLLKALVGCTISVPLLGGEEMSLSIDEVIYPGYENIIQEQGMPKSKDHGQRGDLRLKFIVAFPNDLSDDKRRRICNILDDCF</sequence>
<dbReference type="FunFam" id="2.60.260.20:FF:000002">
    <property type="entry name" value="Dnaj homolog subfamily b member"/>
    <property type="match status" value="1"/>
</dbReference>
<dbReference type="PANTHER" id="PTHR24078:SF522">
    <property type="entry name" value="DNAJ CHAPERONE C-TERMINAL DOMAIN-CONTAINING PROTEIN"/>
    <property type="match status" value="1"/>
</dbReference>
<evidence type="ECO:0000256" key="1">
    <source>
        <dbReference type="ARBA" id="ARBA00023186"/>
    </source>
</evidence>